<accession>A0AAN8ZVA9</accession>
<feature type="non-terminal residue" evidence="3">
    <location>
        <position position="120"/>
    </location>
</feature>
<dbReference type="Pfam" id="PF12054">
    <property type="entry name" value="DUF3535"/>
    <property type="match status" value="1"/>
</dbReference>
<gene>
    <name evidence="3" type="ORF">SK128_002780</name>
</gene>
<sequence>NAERQLLRRSSSVTGRGPGRPPAYTKREDSVEVTEAILDIENQKLGEIQRRGCIYALQYIANYFGEELPEKVPQLWDLINGNFKISQDSEITLENSQSDINWLQLLEVVIPALHPQIIAQ</sequence>
<evidence type="ECO:0000259" key="2">
    <source>
        <dbReference type="Pfam" id="PF12054"/>
    </source>
</evidence>
<organism evidence="3 4">
    <name type="scientific">Halocaridina rubra</name>
    <name type="common">Hawaiian red shrimp</name>
    <dbReference type="NCBI Taxonomy" id="373956"/>
    <lineage>
        <taxon>Eukaryota</taxon>
        <taxon>Metazoa</taxon>
        <taxon>Ecdysozoa</taxon>
        <taxon>Arthropoda</taxon>
        <taxon>Crustacea</taxon>
        <taxon>Multicrustacea</taxon>
        <taxon>Malacostraca</taxon>
        <taxon>Eumalacostraca</taxon>
        <taxon>Eucarida</taxon>
        <taxon>Decapoda</taxon>
        <taxon>Pleocyemata</taxon>
        <taxon>Caridea</taxon>
        <taxon>Atyoidea</taxon>
        <taxon>Atyidae</taxon>
        <taxon>Halocaridina</taxon>
    </lineage>
</organism>
<name>A0AAN8ZVA9_HALRR</name>
<protein>
    <recommendedName>
        <fullName evidence="2">Mot1 central domain-containing protein</fullName>
    </recommendedName>
</protein>
<comment type="caution">
    <text evidence="3">The sequence shown here is derived from an EMBL/GenBank/DDBJ whole genome shotgun (WGS) entry which is preliminary data.</text>
</comment>
<evidence type="ECO:0000256" key="1">
    <source>
        <dbReference type="SAM" id="MobiDB-lite"/>
    </source>
</evidence>
<feature type="region of interest" description="Disordered" evidence="1">
    <location>
        <begin position="1"/>
        <end position="28"/>
    </location>
</feature>
<dbReference type="EMBL" id="JAXCGZ010015681">
    <property type="protein sequence ID" value="KAK7069921.1"/>
    <property type="molecule type" value="Genomic_DNA"/>
</dbReference>
<feature type="domain" description="Mot1 central" evidence="2">
    <location>
        <begin position="26"/>
        <end position="78"/>
    </location>
</feature>
<dbReference type="AlphaFoldDB" id="A0AAN8ZVA9"/>
<reference evidence="3 4" key="1">
    <citation type="submission" date="2023-11" db="EMBL/GenBank/DDBJ databases">
        <title>Halocaridina rubra genome assembly.</title>
        <authorList>
            <person name="Smith C."/>
        </authorList>
    </citation>
    <scope>NUCLEOTIDE SEQUENCE [LARGE SCALE GENOMIC DNA]</scope>
    <source>
        <strain evidence="3">EP-1</strain>
        <tissue evidence="3">Whole</tissue>
    </source>
</reference>
<evidence type="ECO:0000313" key="4">
    <source>
        <dbReference type="Proteomes" id="UP001381693"/>
    </source>
</evidence>
<feature type="non-terminal residue" evidence="3">
    <location>
        <position position="1"/>
    </location>
</feature>
<keyword evidence="4" id="KW-1185">Reference proteome</keyword>
<dbReference type="Proteomes" id="UP001381693">
    <property type="component" value="Unassembled WGS sequence"/>
</dbReference>
<dbReference type="InterPro" id="IPR022707">
    <property type="entry name" value="Mot1_central_dom"/>
</dbReference>
<evidence type="ECO:0000313" key="3">
    <source>
        <dbReference type="EMBL" id="KAK7069921.1"/>
    </source>
</evidence>
<proteinExistence type="predicted"/>